<dbReference type="NCBIfam" id="TIGR01383">
    <property type="entry name" value="not_thiJ"/>
    <property type="match status" value="1"/>
</dbReference>
<dbReference type="AlphaFoldDB" id="A0A177TUW4"/>
<dbReference type="GO" id="GO:0006979">
    <property type="term" value="P:response to oxidative stress"/>
    <property type="evidence" value="ECO:0007669"/>
    <property type="project" value="TreeGrafter"/>
</dbReference>
<gene>
    <name evidence="4" type="ORF">A4X13_0g1368</name>
</gene>
<dbReference type="EC" id="4.2.1.130" evidence="1"/>
<dbReference type="GO" id="GO:1903189">
    <property type="term" value="P:glyoxal metabolic process"/>
    <property type="evidence" value="ECO:0007669"/>
    <property type="project" value="TreeGrafter"/>
</dbReference>
<dbReference type="InterPro" id="IPR050325">
    <property type="entry name" value="Prot/Nucl_acid_deglycase"/>
</dbReference>
<dbReference type="InterPro" id="IPR006287">
    <property type="entry name" value="DJ-1"/>
</dbReference>
<dbReference type="InterPro" id="IPR002818">
    <property type="entry name" value="DJ-1/PfpI"/>
</dbReference>
<sequence length="205" mass="21514">MAPKALIFVAHGTEELEAVTVYDVLVRGGIEVQSVFVGASSTASNPSDPHSSESEPHIVCSRGVRLVPDLRLPQLKNGGGLNYDALIVPGGAEGAKTISENPDVQALLASAYGQGKLIGCICAGSLAAKTAGIGKDNAITSHPSVKAELEKDYTYKEDRVVVAKNLITSRGPGTAMAFALQLVETLAGEEKRKEVEKPMMLSEKL</sequence>
<dbReference type="InterPro" id="IPR029062">
    <property type="entry name" value="Class_I_gatase-like"/>
</dbReference>
<reference evidence="4" key="2">
    <citation type="journal article" date="2019" name="IMA Fungus">
        <title>Genome sequencing and comparison of five Tilletia species to identify candidate genes for the detection of regulated species infecting wheat.</title>
        <authorList>
            <person name="Nguyen H.D.T."/>
            <person name="Sultana T."/>
            <person name="Kesanakurti P."/>
            <person name="Hambleton S."/>
        </authorList>
    </citation>
    <scope>NUCLEOTIDE SEQUENCE</scope>
    <source>
        <strain evidence="4">DAOMC 236416</strain>
    </source>
</reference>
<comment type="catalytic activity">
    <reaction evidence="2">
        <text>methylglyoxal + H2O = (R)-lactate + H(+)</text>
        <dbReference type="Rhea" id="RHEA:27754"/>
        <dbReference type="ChEBI" id="CHEBI:15377"/>
        <dbReference type="ChEBI" id="CHEBI:15378"/>
        <dbReference type="ChEBI" id="CHEBI:16004"/>
        <dbReference type="ChEBI" id="CHEBI:17158"/>
        <dbReference type="EC" id="4.2.1.130"/>
    </reaction>
</comment>
<evidence type="ECO:0000313" key="5">
    <source>
        <dbReference type="Proteomes" id="UP000077521"/>
    </source>
</evidence>
<feature type="domain" description="DJ-1/PfpI" evidence="3">
    <location>
        <begin position="4"/>
        <end position="184"/>
    </location>
</feature>
<reference evidence="4" key="1">
    <citation type="submission" date="2016-04" db="EMBL/GenBank/DDBJ databases">
        <authorList>
            <person name="Nguyen H.D."/>
            <person name="Samba Siva P."/>
            <person name="Cullis J."/>
            <person name="Levesque C.A."/>
            <person name="Hambleton S."/>
        </authorList>
    </citation>
    <scope>NUCLEOTIDE SEQUENCE</scope>
    <source>
        <strain evidence="4">DAOMC 236416</strain>
    </source>
</reference>
<protein>
    <recommendedName>
        <fullName evidence="1">D-lactate dehydratase</fullName>
        <ecNumber evidence="1">4.2.1.130</ecNumber>
    </recommendedName>
</protein>
<dbReference type="EMBL" id="LWDF02000053">
    <property type="protein sequence ID" value="KAE8258908.1"/>
    <property type="molecule type" value="Genomic_DNA"/>
</dbReference>
<accession>A0A177TUW4</accession>
<evidence type="ECO:0000256" key="1">
    <source>
        <dbReference type="ARBA" id="ARBA00013134"/>
    </source>
</evidence>
<evidence type="ECO:0000256" key="2">
    <source>
        <dbReference type="ARBA" id="ARBA00048082"/>
    </source>
</evidence>
<dbReference type="GO" id="GO:0005739">
    <property type="term" value="C:mitochondrion"/>
    <property type="evidence" value="ECO:0007669"/>
    <property type="project" value="TreeGrafter"/>
</dbReference>
<dbReference type="Gene3D" id="3.40.50.880">
    <property type="match status" value="1"/>
</dbReference>
<comment type="caution">
    <text evidence="4">The sequence shown here is derived from an EMBL/GenBank/DDBJ whole genome shotgun (WGS) entry which is preliminary data.</text>
</comment>
<name>A0A177TUW4_9BASI</name>
<dbReference type="Proteomes" id="UP000077521">
    <property type="component" value="Unassembled WGS sequence"/>
</dbReference>
<keyword evidence="5" id="KW-1185">Reference proteome</keyword>
<proteinExistence type="predicted"/>
<dbReference type="PANTHER" id="PTHR48094">
    <property type="entry name" value="PROTEIN/NUCLEIC ACID DEGLYCASE DJ-1-RELATED"/>
    <property type="match status" value="1"/>
</dbReference>
<dbReference type="PANTHER" id="PTHR48094:SF12">
    <property type="entry name" value="PARKINSON DISEASE PROTEIN 7 HOMOLOG"/>
    <property type="match status" value="1"/>
</dbReference>
<evidence type="ECO:0000259" key="3">
    <source>
        <dbReference type="Pfam" id="PF01965"/>
    </source>
</evidence>
<dbReference type="SUPFAM" id="SSF52317">
    <property type="entry name" value="Class I glutamine amidotransferase-like"/>
    <property type="match status" value="1"/>
</dbReference>
<organism evidence="4 5">
    <name type="scientific">Tilletia indica</name>
    <dbReference type="NCBI Taxonomy" id="43049"/>
    <lineage>
        <taxon>Eukaryota</taxon>
        <taxon>Fungi</taxon>
        <taxon>Dikarya</taxon>
        <taxon>Basidiomycota</taxon>
        <taxon>Ustilaginomycotina</taxon>
        <taxon>Exobasidiomycetes</taxon>
        <taxon>Tilletiales</taxon>
        <taxon>Tilletiaceae</taxon>
        <taxon>Tilletia</taxon>
    </lineage>
</organism>
<dbReference type="CDD" id="cd03135">
    <property type="entry name" value="GATase1_DJ-1"/>
    <property type="match status" value="1"/>
</dbReference>
<dbReference type="Pfam" id="PF01965">
    <property type="entry name" value="DJ-1_PfpI"/>
    <property type="match status" value="1"/>
</dbReference>
<dbReference type="GO" id="GO:0019172">
    <property type="term" value="F:glyoxalase III activity"/>
    <property type="evidence" value="ECO:0007669"/>
    <property type="project" value="UniProtKB-EC"/>
</dbReference>
<evidence type="ECO:0000313" key="4">
    <source>
        <dbReference type="EMBL" id="KAE8258908.1"/>
    </source>
</evidence>
<dbReference type="GO" id="GO:0005634">
    <property type="term" value="C:nucleus"/>
    <property type="evidence" value="ECO:0007669"/>
    <property type="project" value="TreeGrafter"/>
</dbReference>